<dbReference type="GO" id="GO:0006281">
    <property type="term" value="P:DNA repair"/>
    <property type="evidence" value="ECO:0007669"/>
    <property type="project" value="TreeGrafter"/>
</dbReference>
<dbReference type="Pfam" id="PF00176">
    <property type="entry name" value="SNF2-rel_dom"/>
    <property type="match status" value="1"/>
</dbReference>
<feature type="compositionally biased region" description="Gly residues" evidence="5">
    <location>
        <begin position="498"/>
        <end position="509"/>
    </location>
</feature>
<evidence type="ECO:0000313" key="8">
    <source>
        <dbReference type="EMBL" id="GFR50030.1"/>
    </source>
</evidence>
<evidence type="ECO:0000313" key="9">
    <source>
        <dbReference type="Proteomes" id="UP001054857"/>
    </source>
</evidence>
<evidence type="ECO:0000256" key="1">
    <source>
        <dbReference type="ARBA" id="ARBA00022741"/>
    </source>
</evidence>
<dbReference type="InterPro" id="IPR001650">
    <property type="entry name" value="Helicase_C-like"/>
</dbReference>
<dbReference type="InterPro" id="IPR038718">
    <property type="entry name" value="SNF2-like_sf"/>
</dbReference>
<dbReference type="PANTHER" id="PTHR45766:SF3">
    <property type="entry name" value="DNA ANNEALING HELICASE AND ENDONUCLEASE ZRANB3"/>
    <property type="match status" value="1"/>
</dbReference>
<gene>
    <name evidence="8" type="ORF">Agub_g12180</name>
</gene>
<dbReference type="PROSITE" id="PS51192">
    <property type="entry name" value="HELICASE_ATP_BIND_1"/>
    <property type="match status" value="1"/>
</dbReference>
<feature type="compositionally biased region" description="Low complexity" evidence="5">
    <location>
        <begin position="655"/>
        <end position="664"/>
    </location>
</feature>
<feature type="non-terminal residue" evidence="8">
    <location>
        <position position="1"/>
    </location>
</feature>
<feature type="compositionally biased region" description="Gly residues" evidence="5">
    <location>
        <begin position="756"/>
        <end position="792"/>
    </location>
</feature>
<evidence type="ECO:0000256" key="2">
    <source>
        <dbReference type="ARBA" id="ARBA00022801"/>
    </source>
</evidence>
<feature type="compositionally biased region" description="Pro residues" evidence="5">
    <location>
        <begin position="586"/>
        <end position="606"/>
    </location>
</feature>
<keyword evidence="4" id="KW-0067">ATP-binding</keyword>
<feature type="compositionally biased region" description="Low complexity" evidence="5">
    <location>
        <begin position="533"/>
        <end position="561"/>
    </location>
</feature>
<dbReference type="SUPFAM" id="SSF52540">
    <property type="entry name" value="P-loop containing nucleoside triphosphate hydrolases"/>
    <property type="match status" value="1"/>
</dbReference>
<keyword evidence="2" id="KW-0378">Hydrolase</keyword>
<comment type="caution">
    <text evidence="8">The sequence shown here is derived from an EMBL/GenBank/DDBJ whole genome shotgun (WGS) entry which is preliminary data.</text>
</comment>
<feature type="compositionally biased region" description="Gly residues" evidence="5">
    <location>
        <begin position="266"/>
        <end position="278"/>
    </location>
</feature>
<evidence type="ECO:0000259" key="7">
    <source>
        <dbReference type="PROSITE" id="PS51194"/>
    </source>
</evidence>
<feature type="compositionally biased region" description="Acidic residues" evidence="5">
    <location>
        <begin position="280"/>
        <end position="291"/>
    </location>
</feature>
<dbReference type="AlphaFoldDB" id="A0AAD3HRK3"/>
<feature type="region of interest" description="Disordered" evidence="5">
    <location>
        <begin position="522"/>
        <end position="801"/>
    </location>
</feature>
<accession>A0AAD3HRK3</accession>
<feature type="region of interest" description="Disordered" evidence="5">
    <location>
        <begin position="432"/>
        <end position="510"/>
    </location>
</feature>
<protein>
    <submittedName>
        <fullName evidence="8">Uncharacterized protein</fullName>
    </submittedName>
</protein>
<dbReference type="GO" id="GO:0004520">
    <property type="term" value="F:DNA endonuclease activity"/>
    <property type="evidence" value="ECO:0007669"/>
    <property type="project" value="TreeGrafter"/>
</dbReference>
<dbReference type="InterPro" id="IPR027417">
    <property type="entry name" value="P-loop_NTPase"/>
</dbReference>
<dbReference type="InterPro" id="IPR049730">
    <property type="entry name" value="SNF2/RAD54-like_C"/>
</dbReference>
<name>A0AAD3HRK3_9CHLO</name>
<dbReference type="Pfam" id="PF00271">
    <property type="entry name" value="Helicase_C"/>
    <property type="match status" value="1"/>
</dbReference>
<dbReference type="PROSITE" id="PS51194">
    <property type="entry name" value="HELICASE_CTER"/>
    <property type="match status" value="1"/>
</dbReference>
<dbReference type="Proteomes" id="UP001054857">
    <property type="component" value="Unassembled WGS sequence"/>
</dbReference>
<sequence>VGQRPHIAIVSYDLAAKIPKEYAARYRSIICDESHMLKSRSTARYRGLAPLVRRAARALLCTGTPLLNRPIEIWPQVDLLRPGLLGSFDSFGERYCLSPQAHAARQLQQQQKGGRGGYPHPGRPPYPAPFPGSEYRGAACLGELRAVLAECVMTRRSKRQVLADLPPKIRTKVPLQPCDDDLRPVTVALRELAGVMAAEARGQLTGRQAEVERQRAWTAAYRATGPAKCAEAAAFIDRLLQIDKAGPGEDDTETAAAALDEAAAAGGAGGGEGGGGAADGEQEHEEQEEGEGGGGPPKLLVFAHHQEVLDRLGTHLRLSRVPFIRIDGQVPPPQRQKAVASFQRTGPRTPRVALLALHAAGAGLTLTAASVVVFVELDQAPALLAQAEDRAHRVGQAGHVHVYYLMGKGTLDERIWAMLERKRFAMGAALDAGEEEVRQQEGEEEEDEQGGRRRTADADEDLVNAAAFRGDDVPHRQYGGGAYGGGEEEEQYGTGAAAAGGGGASGSGAGVAAAPAFDWMPVPKKSPAPPPQAAAATPPRRAAAAATGAAASPPAAVATPQRSSRRQLPASRTQHPHSQQQQQSPLPQPPPPPPAATAAPHLPPQVWPWEEHWSGVHQDDTAAAGAGEAAAGGGAAGAAAGAAEGRGKGRREEAAGGTAAAVGGSQQQGKRGHAGEEREEEREEGDVWEVAEVVGGSQHNSSNRSGGGGGSRGGRAGGGSSSPMMDLTQGSDGEEEEEGAGRGPTVKRRRRVEGAATGGGGGGGAGSSSGTGAASGCGGSGGSRRRGSGGPGVKMEAIEIE</sequence>
<feature type="domain" description="Helicase C-terminal" evidence="7">
    <location>
        <begin position="279"/>
        <end position="445"/>
    </location>
</feature>
<feature type="compositionally biased region" description="Gly residues" evidence="5">
    <location>
        <begin position="705"/>
        <end position="720"/>
    </location>
</feature>
<dbReference type="Gene3D" id="3.40.50.300">
    <property type="entry name" value="P-loop containing nucleotide triphosphate hydrolases"/>
    <property type="match status" value="1"/>
</dbReference>
<feature type="compositionally biased region" description="Acidic residues" evidence="5">
    <location>
        <begin position="677"/>
        <end position="689"/>
    </location>
</feature>
<feature type="domain" description="Helicase ATP-binding" evidence="6">
    <location>
        <begin position="1"/>
        <end position="83"/>
    </location>
</feature>
<evidence type="ECO:0000259" key="6">
    <source>
        <dbReference type="PROSITE" id="PS51192"/>
    </source>
</evidence>
<keyword evidence="3" id="KW-0347">Helicase</keyword>
<dbReference type="PANTHER" id="PTHR45766">
    <property type="entry name" value="DNA ANNEALING HELICASE AND ENDONUCLEASE ZRANB3 FAMILY MEMBER"/>
    <property type="match status" value="1"/>
</dbReference>
<evidence type="ECO:0000256" key="3">
    <source>
        <dbReference type="ARBA" id="ARBA00022806"/>
    </source>
</evidence>
<dbReference type="Gene3D" id="3.40.50.10810">
    <property type="entry name" value="Tandem AAA-ATPase domain"/>
    <property type="match status" value="1"/>
</dbReference>
<dbReference type="InterPro" id="IPR000330">
    <property type="entry name" value="SNF2_N"/>
</dbReference>
<feature type="compositionally biased region" description="Low complexity" evidence="5">
    <location>
        <begin position="695"/>
        <end position="704"/>
    </location>
</feature>
<proteinExistence type="predicted"/>
<dbReference type="GO" id="GO:0031297">
    <property type="term" value="P:replication fork processing"/>
    <property type="evidence" value="ECO:0007669"/>
    <property type="project" value="TreeGrafter"/>
</dbReference>
<feature type="compositionally biased region" description="Basic and acidic residues" evidence="5">
    <location>
        <begin position="645"/>
        <end position="654"/>
    </location>
</feature>
<dbReference type="EMBL" id="BMAR01000034">
    <property type="protein sequence ID" value="GFR50030.1"/>
    <property type="molecule type" value="Genomic_DNA"/>
</dbReference>
<dbReference type="SMART" id="SM00490">
    <property type="entry name" value="HELICc"/>
    <property type="match status" value="1"/>
</dbReference>
<dbReference type="GO" id="GO:0004386">
    <property type="term" value="F:helicase activity"/>
    <property type="evidence" value="ECO:0007669"/>
    <property type="project" value="UniProtKB-KW"/>
</dbReference>
<dbReference type="InterPro" id="IPR014001">
    <property type="entry name" value="Helicase_ATP-bd"/>
</dbReference>
<evidence type="ECO:0000256" key="5">
    <source>
        <dbReference type="SAM" id="MobiDB-lite"/>
    </source>
</evidence>
<keyword evidence="9" id="KW-1185">Reference proteome</keyword>
<dbReference type="GO" id="GO:0043596">
    <property type="term" value="C:nuclear replication fork"/>
    <property type="evidence" value="ECO:0007669"/>
    <property type="project" value="TreeGrafter"/>
</dbReference>
<evidence type="ECO:0000256" key="4">
    <source>
        <dbReference type="ARBA" id="ARBA00022840"/>
    </source>
</evidence>
<feature type="region of interest" description="Disordered" evidence="5">
    <location>
        <begin position="265"/>
        <end position="299"/>
    </location>
</feature>
<dbReference type="CDD" id="cd18793">
    <property type="entry name" value="SF2_C_SNF"/>
    <property type="match status" value="1"/>
</dbReference>
<feature type="region of interest" description="Disordered" evidence="5">
    <location>
        <begin position="106"/>
        <end position="125"/>
    </location>
</feature>
<feature type="compositionally biased region" description="Basic and acidic residues" evidence="5">
    <location>
        <begin position="609"/>
        <end position="620"/>
    </location>
</feature>
<keyword evidence="1" id="KW-0547">Nucleotide-binding</keyword>
<organism evidence="8 9">
    <name type="scientific">Astrephomene gubernaculifera</name>
    <dbReference type="NCBI Taxonomy" id="47775"/>
    <lineage>
        <taxon>Eukaryota</taxon>
        <taxon>Viridiplantae</taxon>
        <taxon>Chlorophyta</taxon>
        <taxon>core chlorophytes</taxon>
        <taxon>Chlorophyceae</taxon>
        <taxon>CS clade</taxon>
        <taxon>Chlamydomonadales</taxon>
        <taxon>Astrephomenaceae</taxon>
        <taxon>Astrephomene</taxon>
    </lineage>
</organism>
<dbReference type="GO" id="GO:0005524">
    <property type="term" value="F:ATP binding"/>
    <property type="evidence" value="ECO:0007669"/>
    <property type="project" value="UniProtKB-KW"/>
</dbReference>
<reference evidence="8 9" key="1">
    <citation type="journal article" date="2021" name="Sci. Rep.">
        <title>Genome sequencing of the multicellular alga Astrephomene provides insights into convergent evolution of germ-soma differentiation.</title>
        <authorList>
            <person name="Yamashita S."/>
            <person name="Yamamoto K."/>
            <person name="Matsuzaki R."/>
            <person name="Suzuki S."/>
            <person name="Yamaguchi H."/>
            <person name="Hirooka S."/>
            <person name="Minakuchi Y."/>
            <person name="Miyagishima S."/>
            <person name="Kawachi M."/>
            <person name="Toyoda A."/>
            <person name="Nozaki H."/>
        </authorList>
    </citation>
    <scope>NUCLEOTIDE SEQUENCE [LARGE SCALE GENOMIC DNA]</scope>
    <source>
        <strain evidence="8 9">NIES-4017</strain>
    </source>
</reference>
<dbReference type="GO" id="GO:0016787">
    <property type="term" value="F:hydrolase activity"/>
    <property type="evidence" value="ECO:0007669"/>
    <property type="project" value="UniProtKB-KW"/>
</dbReference>
<feature type="compositionally biased region" description="Low complexity" evidence="5">
    <location>
        <begin position="576"/>
        <end position="585"/>
    </location>
</feature>